<keyword evidence="2" id="KW-0812">Transmembrane</keyword>
<organism evidence="3 4">
    <name type="scientific">Stanieria cyanosphaera (strain ATCC 29371 / PCC 7437)</name>
    <dbReference type="NCBI Taxonomy" id="111780"/>
    <lineage>
        <taxon>Bacteria</taxon>
        <taxon>Bacillati</taxon>
        <taxon>Cyanobacteriota</taxon>
        <taxon>Cyanophyceae</taxon>
        <taxon>Pleurocapsales</taxon>
        <taxon>Dermocarpellaceae</taxon>
        <taxon>Stanieria</taxon>
    </lineage>
</organism>
<accession>K9XTH8</accession>
<evidence type="ECO:0000256" key="2">
    <source>
        <dbReference type="SAM" id="Phobius"/>
    </source>
</evidence>
<evidence type="ECO:0000313" key="3">
    <source>
        <dbReference type="EMBL" id="AFZ35386.1"/>
    </source>
</evidence>
<sequence length="176" mass="19721">MSALPKPTFPVQNYSLQSNSGRSRQRKKYRSQPSSSHHKTNQVSNSSVAKLTNKKILPVQLQILLFLQKSSFGLALVLIASSIAVYVSNVRIPQLWSKQYNNLETLQRQERQLVAINESLKHEIAQQAQEKNNQFVSLSVDNAVFVRPASISSSVKSNPIEQVQAKDLSLEINSGY</sequence>
<evidence type="ECO:0000313" key="4">
    <source>
        <dbReference type="Proteomes" id="UP000010473"/>
    </source>
</evidence>
<protein>
    <recommendedName>
        <fullName evidence="5">Cell division protein FtsL</fullName>
    </recommendedName>
</protein>
<keyword evidence="2" id="KW-1133">Transmembrane helix</keyword>
<feature type="compositionally biased region" description="Polar residues" evidence="1">
    <location>
        <begin position="10"/>
        <end position="22"/>
    </location>
</feature>
<evidence type="ECO:0000256" key="1">
    <source>
        <dbReference type="SAM" id="MobiDB-lite"/>
    </source>
</evidence>
<keyword evidence="4" id="KW-1185">Reference proteome</keyword>
<feature type="transmembrane region" description="Helical" evidence="2">
    <location>
        <begin position="71"/>
        <end position="90"/>
    </location>
</feature>
<proteinExistence type="predicted"/>
<dbReference type="EMBL" id="CP003653">
    <property type="protein sequence ID" value="AFZ35386.1"/>
    <property type="molecule type" value="Genomic_DNA"/>
</dbReference>
<feature type="region of interest" description="Disordered" evidence="1">
    <location>
        <begin position="1"/>
        <end position="47"/>
    </location>
</feature>
<gene>
    <name evidence="3" type="ordered locus">Sta7437_1828</name>
</gene>
<name>K9XTH8_STAC7</name>
<reference evidence="4" key="1">
    <citation type="journal article" date="2013" name="Proc. Natl. Acad. Sci. U.S.A.">
        <title>Improving the coverage of the cyanobacterial phylum using diversity-driven genome sequencing.</title>
        <authorList>
            <person name="Shih P.M."/>
            <person name="Wu D."/>
            <person name="Latifi A."/>
            <person name="Axen S.D."/>
            <person name="Fewer D.P."/>
            <person name="Talla E."/>
            <person name="Calteau A."/>
            <person name="Cai F."/>
            <person name="Tandeau de Marsac N."/>
            <person name="Rippka R."/>
            <person name="Herdman M."/>
            <person name="Sivonen K."/>
            <person name="Coursin T."/>
            <person name="Laurent T."/>
            <person name="Goodwin L."/>
            <person name="Nolan M."/>
            <person name="Davenport K.W."/>
            <person name="Han C.S."/>
            <person name="Rubin E.M."/>
            <person name="Eisen J.A."/>
            <person name="Woyke T."/>
            <person name="Gugger M."/>
            <person name="Kerfeld C.A."/>
        </authorList>
    </citation>
    <scope>NUCLEOTIDE SEQUENCE [LARGE SCALE GENOMIC DNA]</scope>
    <source>
        <strain evidence="4">ATCC 29371 / PCC 7437</strain>
    </source>
</reference>
<dbReference type="RefSeq" id="WP_015193057.1">
    <property type="nucleotide sequence ID" value="NC_019748.1"/>
</dbReference>
<dbReference type="STRING" id="111780.Sta7437_1828"/>
<dbReference type="KEGG" id="scs:Sta7437_1828"/>
<dbReference type="HOGENOM" id="CLU_103738_1_0_3"/>
<dbReference type="OrthoDB" id="424231at2"/>
<evidence type="ECO:0008006" key="5">
    <source>
        <dbReference type="Google" id="ProtNLM"/>
    </source>
</evidence>
<feature type="compositionally biased region" description="Basic residues" evidence="1">
    <location>
        <begin position="23"/>
        <end position="40"/>
    </location>
</feature>
<dbReference type="Proteomes" id="UP000010473">
    <property type="component" value="Chromosome"/>
</dbReference>
<keyword evidence="2" id="KW-0472">Membrane</keyword>
<dbReference type="AlphaFoldDB" id="K9XTH8"/>
<dbReference type="eggNOG" id="ENOG5033HJD">
    <property type="taxonomic scope" value="Bacteria"/>
</dbReference>